<feature type="domain" description="HTH cro/C1-type" evidence="1">
    <location>
        <begin position="85"/>
        <end position="104"/>
    </location>
</feature>
<dbReference type="InterPro" id="IPR010982">
    <property type="entry name" value="Lambda_DNA-bd_dom_sf"/>
</dbReference>
<evidence type="ECO:0000313" key="3">
    <source>
        <dbReference type="Proteomes" id="UP001165405"/>
    </source>
</evidence>
<dbReference type="Proteomes" id="UP001165405">
    <property type="component" value="Unassembled WGS sequence"/>
</dbReference>
<dbReference type="InterPro" id="IPR001387">
    <property type="entry name" value="Cro/C1-type_HTH"/>
</dbReference>
<protein>
    <recommendedName>
        <fullName evidence="1">HTH cro/C1-type domain-containing protein</fullName>
    </recommendedName>
</protein>
<comment type="caution">
    <text evidence="2">The sequence shown here is derived from an EMBL/GenBank/DDBJ whole genome shotgun (WGS) entry which is preliminary data.</text>
</comment>
<organism evidence="2 3">
    <name type="scientific">Antribacter soli</name>
    <dbReference type="NCBI Taxonomy" id="2910976"/>
    <lineage>
        <taxon>Bacteria</taxon>
        <taxon>Bacillati</taxon>
        <taxon>Actinomycetota</taxon>
        <taxon>Actinomycetes</taxon>
        <taxon>Micrococcales</taxon>
        <taxon>Promicromonosporaceae</taxon>
        <taxon>Antribacter</taxon>
    </lineage>
</organism>
<proteinExistence type="predicted"/>
<evidence type="ECO:0000259" key="1">
    <source>
        <dbReference type="PROSITE" id="PS50943"/>
    </source>
</evidence>
<keyword evidence="3" id="KW-1185">Reference proteome</keyword>
<dbReference type="AlphaFoldDB" id="A0AA41QAH7"/>
<dbReference type="PROSITE" id="PS50943">
    <property type="entry name" value="HTH_CROC1"/>
    <property type="match status" value="1"/>
</dbReference>
<dbReference type="CDD" id="cd00093">
    <property type="entry name" value="HTH_XRE"/>
    <property type="match status" value="1"/>
</dbReference>
<dbReference type="RefSeq" id="WP_236087582.1">
    <property type="nucleotide sequence ID" value="NZ_JAKGSG010000010.1"/>
</dbReference>
<dbReference type="EMBL" id="JAKGSG010000010">
    <property type="protein sequence ID" value="MCF4119869.1"/>
    <property type="molecule type" value="Genomic_DNA"/>
</dbReference>
<name>A0AA41QAH7_9MICO</name>
<sequence>MARSLKARQAALVAEVRTRGGSWVQVAAAVQRQFGVNRRAALRIAHGWSQGEAADRWNLRWPDDPKTFKNFSYWEQWPASTGYAPSLEVLARLAELYECSVADLVADVADFGAGVPGAHLAGVLEPGGAVAMLEGMDVNDVARVASSWAAQAGSVVAGRSMLLKLSAGLSLAAASAHLLPDGGGTSAAAGAAQEGFSGIWHSRYVYRRPGTVEEIVGEHYVVARQQGSRFVAQGLPHSTGSELRLELNLDPPVATGTWRETTSPTGQYRGATYHGALQMVIDPSRQNLSGMWLGFGRRFTVNAGEWTLTRQETSTSKAVQKAYHERV</sequence>
<dbReference type="GO" id="GO:0003677">
    <property type="term" value="F:DNA binding"/>
    <property type="evidence" value="ECO:0007669"/>
    <property type="project" value="InterPro"/>
</dbReference>
<reference evidence="2" key="1">
    <citation type="submission" date="2022-01" db="EMBL/GenBank/DDBJ databases">
        <title>Antribacter sp. nov., isolated from Guizhou of China.</title>
        <authorList>
            <person name="Chengliang C."/>
            <person name="Ya Z."/>
        </authorList>
    </citation>
    <scope>NUCLEOTIDE SEQUENCE</scope>
    <source>
        <strain evidence="2">KLBMP 9083</strain>
    </source>
</reference>
<evidence type="ECO:0000313" key="2">
    <source>
        <dbReference type="EMBL" id="MCF4119869.1"/>
    </source>
</evidence>
<accession>A0AA41QAH7</accession>
<gene>
    <name evidence="2" type="ORF">L1785_02650</name>
</gene>
<dbReference type="Gene3D" id="1.10.260.40">
    <property type="entry name" value="lambda repressor-like DNA-binding domains"/>
    <property type="match status" value="1"/>
</dbReference>